<keyword evidence="4" id="KW-1185">Reference proteome</keyword>
<dbReference type="Pfam" id="PF05542">
    <property type="entry name" value="DUF760"/>
    <property type="match status" value="2"/>
</dbReference>
<dbReference type="PANTHER" id="PTHR33598">
    <property type="entry name" value="OS02G0833400 PROTEIN"/>
    <property type="match status" value="1"/>
</dbReference>
<dbReference type="InterPro" id="IPR008479">
    <property type="entry name" value="DUF760"/>
</dbReference>
<keyword evidence="1" id="KW-0175">Coiled coil</keyword>
<evidence type="ECO:0000313" key="4">
    <source>
        <dbReference type="Proteomes" id="UP000317650"/>
    </source>
</evidence>
<protein>
    <submittedName>
        <fullName evidence="3">Uncharacterized protein</fullName>
    </submittedName>
</protein>
<feature type="compositionally biased region" description="Low complexity" evidence="2">
    <location>
        <begin position="1"/>
        <end position="27"/>
    </location>
</feature>
<proteinExistence type="predicted"/>
<organism evidence="3 4">
    <name type="scientific">Musa balbisiana</name>
    <name type="common">Banana</name>
    <dbReference type="NCBI Taxonomy" id="52838"/>
    <lineage>
        <taxon>Eukaryota</taxon>
        <taxon>Viridiplantae</taxon>
        <taxon>Streptophyta</taxon>
        <taxon>Embryophyta</taxon>
        <taxon>Tracheophyta</taxon>
        <taxon>Spermatophyta</taxon>
        <taxon>Magnoliopsida</taxon>
        <taxon>Liliopsida</taxon>
        <taxon>Zingiberales</taxon>
        <taxon>Musaceae</taxon>
        <taxon>Musa</taxon>
    </lineage>
</organism>
<evidence type="ECO:0000313" key="3">
    <source>
        <dbReference type="EMBL" id="THU63148.1"/>
    </source>
</evidence>
<accession>A0A4S8JLT5</accession>
<comment type="caution">
    <text evidence="3">The sequence shown here is derived from an EMBL/GenBank/DDBJ whole genome shotgun (WGS) entry which is preliminary data.</text>
</comment>
<reference evidence="3 4" key="1">
    <citation type="journal article" date="2019" name="Nat. Plants">
        <title>Genome sequencing of Musa balbisiana reveals subgenome evolution and function divergence in polyploid bananas.</title>
        <authorList>
            <person name="Yao X."/>
        </authorList>
    </citation>
    <scope>NUCLEOTIDE SEQUENCE [LARGE SCALE GENOMIC DNA]</scope>
    <source>
        <strain evidence="4">cv. DH-PKW</strain>
        <tissue evidence="3">Leaves</tissue>
    </source>
</reference>
<dbReference type="Proteomes" id="UP000317650">
    <property type="component" value="Chromosome 1"/>
</dbReference>
<evidence type="ECO:0000256" key="2">
    <source>
        <dbReference type="SAM" id="MobiDB-lite"/>
    </source>
</evidence>
<dbReference type="AlphaFoldDB" id="A0A4S8JLT5"/>
<dbReference type="STRING" id="52838.A0A4S8JLT5"/>
<name>A0A4S8JLT5_MUSBA</name>
<dbReference type="EMBL" id="PYDT01000004">
    <property type="protein sequence ID" value="THU63148.1"/>
    <property type="molecule type" value="Genomic_DNA"/>
</dbReference>
<feature type="region of interest" description="Disordered" evidence="2">
    <location>
        <begin position="1"/>
        <end position="38"/>
    </location>
</feature>
<evidence type="ECO:0000256" key="1">
    <source>
        <dbReference type="SAM" id="Coils"/>
    </source>
</evidence>
<sequence length="366" mass="41409">MSSLLASKLLSEPSPSSSSRSSLCFSSPSPPSLLPRSVAFPFPKRSRCRLRLVRAQDSDTVASGGDPKPQNGNVPKNRRDVLLEYVKNVQPEFMDLFTKRAPQQVVDAMRQTVTNMIGTLPPQFFAITVTTVAENLAQLMYSVMMTGYMFKNAQYRLELQLSLDQIALPDPEEKNDHFRYHIFCEWHLGSLIDCVSSEFRLVEMTNELQAVPKYAPGSQKKVTGEIIRWNKITGPEKMDAMKYIEYLEREIEELNRQVARKSANGQNELLEYLKSLEPQNLKELTSSAGEDVVFAMNTFIKRLLSVSDPEQMKTSVTETSASQLANLLFWMMVVGYSIRNIEVRLDMERVLGTSPKLPELPPGENI</sequence>
<gene>
    <name evidence="3" type="ORF">C4D60_Mb01t12660</name>
</gene>
<feature type="region of interest" description="Disordered" evidence="2">
    <location>
        <begin position="56"/>
        <end position="77"/>
    </location>
</feature>
<feature type="coiled-coil region" evidence="1">
    <location>
        <begin position="237"/>
        <end position="264"/>
    </location>
</feature>
<dbReference type="PANTHER" id="PTHR33598:SF4">
    <property type="entry name" value="OS02G0833400 PROTEIN"/>
    <property type="match status" value="1"/>
</dbReference>